<keyword evidence="2" id="KW-0819">tRNA processing</keyword>
<dbReference type="GO" id="GO:0005829">
    <property type="term" value="C:cytosol"/>
    <property type="evidence" value="ECO:0007669"/>
    <property type="project" value="TreeGrafter"/>
</dbReference>
<dbReference type="PANTHER" id="PTHR14387">
    <property type="entry name" value="THADA/DEATH RECEPTOR INTERACTING PROTEIN"/>
    <property type="match status" value="1"/>
</dbReference>
<gene>
    <name evidence="6" type="ORF">BEMITA_LOCUS12266</name>
</gene>
<comment type="similarity">
    <text evidence="1">Belongs to the THADA family.</text>
</comment>
<dbReference type="EMBL" id="OU963868">
    <property type="protein sequence ID" value="CAH0393913.1"/>
    <property type="molecule type" value="Genomic_DNA"/>
</dbReference>
<dbReference type="Proteomes" id="UP001152759">
    <property type="component" value="Chromosome 7"/>
</dbReference>
<protein>
    <recommendedName>
        <fullName evidence="8">DUF2428 domain-containing protein</fullName>
    </recommendedName>
</protein>
<feature type="domain" description="tRNA (32-2'-O)-methyltransferase regulator THADA-like TPR repeats region" evidence="4">
    <location>
        <begin position="147"/>
        <end position="359"/>
    </location>
</feature>
<keyword evidence="7" id="KW-1185">Reference proteome</keyword>
<dbReference type="SUPFAM" id="SSF48371">
    <property type="entry name" value="ARM repeat"/>
    <property type="match status" value="1"/>
</dbReference>
<sequence length="1142" mass="129705">MKDPVISAPEGACNSRREEAFIRRANWENPIPGVKENNLILFRLFLSLKKDKLPELNLSKIVYEDLSWKMKAKYLMIMEILNLDKDSVLNISTHYPYLIPKLFDSMKINYLVSACTELYLFIISCIDFEQWKRTFLKQLVFVLTSEHNNESQKWNILNHWTIKTLKKFPQSVEFLLSILLDEKNSNVSSCALLAIIMCLKTLRKQGIKGYKEFNDFQKFETLVLEGLHHENERIRCESFNLLCSCTKTSIEPSEREYTLVLQFIIENVNFDSSHVRQNLLTSFVIFLDRLKNSVILKLKNPKEGKLTGSHALWFLEVLIQFLIQNLAVGSNYQRKITSLKLLKILAVKFDSSEVVSKYLADNVTLLQCLHQCIVGGTDDIIETAAQIVIFLISSKNGFAKTYQSSNSIPEQNPDLSLCCAHNEVLLKVCLLTEAANIDSKNYTEKIVLSLVQSIQDEAKTLFVDALQVASSGILLYSLKALTRLISDQETSQLYRLSPETCNEILNVLEQIVQHLVTSLTAEQTEDLDFAPSFAEMGQAIEKHIQNSDLLDASKKEENKEKILLSSAYQSLLCCIWRNLQACCELSVNLVMTYCEDLSEKEILRSGKLVSTVLLQCRHKGAIEAAGNIIEKIVPILLDIAAVPFEKNDLVLKDVQQAQALHLLCKIVEDSSLRLSVAPFLERIVLQLCSSIASPVWGIRNAALQLCGAVILKILGRNKTQETECLVNTTFEQLFSHHGYLVDIFQTSLANPAKEDSDKIVFLLTILSYTSIQTDVESTRSDNQHRFLLQLRELVYQFISHEHYEIRRLAALSYVNLFPVSKFMFVAQEAAFKISLSLGVDLKILVPHIFENSILSPTQLNLLNTMPYDENLIHGLLLIIKFSMVKFKKENNGFDNELLFFNLVYSLANEGDSNLCSALQSLKISMPSSISLSFPVKTVVHEICYLADFTCGPGKTDTFLETEFRALTKFIHTYNQHDPKNVGVSGLSEIILKCLVARHSPRHMGNIFWFCSMNYSHNLLDVCLKEMKLDESSAADMLSRCFKFLSVGFFSDDVESRIINLTVIEFIISILDDFQSSLVGRVEVNMDNIKTFWLSFQTETDFLSKTILVTCGSLYMCCDLDSNDLTLKEILSSLLIYLPELIT</sequence>
<dbReference type="Pfam" id="PF25151">
    <property type="entry name" value="TPR_Trm732_C"/>
    <property type="match status" value="1"/>
</dbReference>
<dbReference type="Pfam" id="PF10350">
    <property type="entry name" value="DUF2428"/>
    <property type="match status" value="1"/>
</dbReference>
<feature type="domain" description="DUF2428" evidence="3">
    <location>
        <begin position="500"/>
        <end position="636"/>
    </location>
</feature>
<accession>A0A9P0F644</accession>
<dbReference type="InterPro" id="IPR051954">
    <property type="entry name" value="tRNA_methyltransferase_THADA"/>
</dbReference>
<evidence type="ECO:0000259" key="4">
    <source>
        <dbReference type="Pfam" id="PF25150"/>
    </source>
</evidence>
<proteinExistence type="inferred from homology"/>
<evidence type="ECO:0000259" key="3">
    <source>
        <dbReference type="Pfam" id="PF10350"/>
    </source>
</evidence>
<dbReference type="InterPro" id="IPR016024">
    <property type="entry name" value="ARM-type_fold"/>
</dbReference>
<dbReference type="InterPro" id="IPR056842">
    <property type="entry name" value="THADA-like_TPR_C"/>
</dbReference>
<organism evidence="6 7">
    <name type="scientific">Bemisia tabaci</name>
    <name type="common">Sweetpotato whitefly</name>
    <name type="synonym">Aleurodes tabaci</name>
    <dbReference type="NCBI Taxonomy" id="7038"/>
    <lineage>
        <taxon>Eukaryota</taxon>
        <taxon>Metazoa</taxon>
        <taxon>Ecdysozoa</taxon>
        <taxon>Arthropoda</taxon>
        <taxon>Hexapoda</taxon>
        <taxon>Insecta</taxon>
        <taxon>Pterygota</taxon>
        <taxon>Neoptera</taxon>
        <taxon>Paraneoptera</taxon>
        <taxon>Hemiptera</taxon>
        <taxon>Sternorrhyncha</taxon>
        <taxon>Aleyrodoidea</taxon>
        <taxon>Aleyrodidae</taxon>
        <taxon>Aleyrodinae</taxon>
        <taxon>Bemisia</taxon>
    </lineage>
</organism>
<evidence type="ECO:0000313" key="7">
    <source>
        <dbReference type="Proteomes" id="UP001152759"/>
    </source>
</evidence>
<dbReference type="AlphaFoldDB" id="A0A9P0F644"/>
<dbReference type="InterPro" id="IPR019442">
    <property type="entry name" value="THADA/TRM732_DUF2428"/>
</dbReference>
<reference evidence="6" key="1">
    <citation type="submission" date="2021-12" db="EMBL/GenBank/DDBJ databases">
        <authorList>
            <person name="King R."/>
        </authorList>
    </citation>
    <scope>NUCLEOTIDE SEQUENCE</scope>
</reference>
<dbReference type="Pfam" id="PF25150">
    <property type="entry name" value="TPR_Trm732"/>
    <property type="match status" value="1"/>
</dbReference>
<dbReference type="InterPro" id="IPR056843">
    <property type="entry name" value="THADA-like_TPR"/>
</dbReference>
<evidence type="ECO:0000259" key="5">
    <source>
        <dbReference type="Pfam" id="PF25151"/>
    </source>
</evidence>
<dbReference type="GO" id="GO:0030488">
    <property type="term" value="P:tRNA methylation"/>
    <property type="evidence" value="ECO:0007669"/>
    <property type="project" value="TreeGrafter"/>
</dbReference>
<feature type="domain" description="tRNA (32-2'-O)-methyltransferase regulator THADA-like C-terminal TPR repeats region" evidence="5">
    <location>
        <begin position="699"/>
        <end position="824"/>
    </location>
</feature>
<dbReference type="PANTHER" id="PTHR14387:SF0">
    <property type="entry name" value="DUF2428 DOMAIN-CONTAINING PROTEIN"/>
    <property type="match status" value="1"/>
</dbReference>
<evidence type="ECO:0000313" key="6">
    <source>
        <dbReference type="EMBL" id="CAH0393913.1"/>
    </source>
</evidence>
<evidence type="ECO:0000256" key="1">
    <source>
        <dbReference type="ARBA" id="ARBA00010409"/>
    </source>
</evidence>
<evidence type="ECO:0008006" key="8">
    <source>
        <dbReference type="Google" id="ProtNLM"/>
    </source>
</evidence>
<name>A0A9P0F644_BEMTA</name>
<evidence type="ECO:0000256" key="2">
    <source>
        <dbReference type="ARBA" id="ARBA00022694"/>
    </source>
</evidence>